<keyword evidence="3 5" id="KW-0949">S-adenosyl-L-methionine</keyword>
<keyword evidence="6" id="KW-0756">Sterol biosynthesis</keyword>
<keyword evidence="6" id="KW-1207">Sterol metabolism</keyword>
<dbReference type="PANTHER" id="PTHR44068:SF1">
    <property type="entry name" value="HYPOTHETICAL LOC100005854"/>
    <property type="match status" value="1"/>
</dbReference>
<feature type="region of interest" description="Disordered" evidence="7">
    <location>
        <begin position="51"/>
        <end position="72"/>
    </location>
</feature>
<evidence type="ECO:0000313" key="9">
    <source>
        <dbReference type="EMBL" id="CDH52187.1"/>
    </source>
</evidence>
<dbReference type="InterPro" id="IPR030384">
    <property type="entry name" value="MeTrfase_SMT"/>
</dbReference>
<feature type="compositionally biased region" description="Basic and acidic residues" evidence="7">
    <location>
        <begin position="53"/>
        <end position="72"/>
    </location>
</feature>
<keyword evidence="6" id="KW-0444">Lipid biosynthesis</keyword>
<evidence type="ECO:0000313" key="10">
    <source>
        <dbReference type="Proteomes" id="UP000027586"/>
    </source>
</evidence>
<reference evidence="9" key="1">
    <citation type="submission" date="2013-08" db="EMBL/GenBank/DDBJ databases">
        <title>Gene expansion shapes genome architecture in the human pathogen Lichtheimia corymbifera: an evolutionary genomics analysis in the ancient terrestrial Mucorales (Mucoromycotina).</title>
        <authorList>
            <person name="Schwartze V.U."/>
            <person name="Winter S."/>
            <person name="Shelest E."/>
            <person name="Marcet-Houben M."/>
            <person name="Horn F."/>
            <person name="Wehner S."/>
            <person name="Hoffmann K."/>
            <person name="Riege K."/>
            <person name="Sammeth M."/>
            <person name="Nowrousian M."/>
            <person name="Valiante V."/>
            <person name="Linde J."/>
            <person name="Jacobsen I.D."/>
            <person name="Marz M."/>
            <person name="Brakhage A.A."/>
            <person name="Gabaldon T."/>
            <person name="Bocker S."/>
            <person name="Voigt K."/>
        </authorList>
    </citation>
    <scope>NUCLEOTIDE SEQUENCE [LARGE SCALE GENOMIC DNA]</scope>
    <source>
        <strain evidence="9">FSU 9682</strain>
    </source>
</reference>
<comment type="similarity">
    <text evidence="4 5 6">Belongs to the class I-like SAM-binding methyltransferase superfamily. Erg6/SMT family.</text>
</comment>
<keyword evidence="1 5" id="KW-0489">Methyltransferase</keyword>
<evidence type="ECO:0000259" key="8">
    <source>
        <dbReference type="PROSITE" id="PS51685"/>
    </source>
</evidence>
<dbReference type="EC" id="2.1.1.-" evidence="6"/>
<keyword evidence="10" id="KW-1185">Reference proteome</keyword>
<dbReference type="PROSITE" id="PS51685">
    <property type="entry name" value="SAM_MT_ERG6_SMT"/>
    <property type="match status" value="1"/>
</dbReference>
<dbReference type="OrthoDB" id="540004at2759"/>
<keyword evidence="6" id="KW-0753">Steroid metabolism</keyword>
<comment type="pathway">
    <text evidence="6">Steroid metabolism.</text>
</comment>
<name>A0A068RRB9_9FUNG</name>
<evidence type="ECO:0000256" key="4">
    <source>
        <dbReference type="ARBA" id="ARBA00038188"/>
    </source>
</evidence>
<dbReference type="InterPro" id="IPR013705">
    <property type="entry name" value="Sterol_MeTrfase_C"/>
</dbReference>
<dbReference type="GO" id="GO:0005783">
    <property type="term" value="C:endoplasmic reticulum"/>
    <property type="evidence" value="ECO:0007669"/>
    <property type="project" value="TreeGrafter"/>
</dbReference>
<dbReference type="AlphaFoldDB" id="A0A068RRB9"/>
<feature type="domain" description="SAM-dependent methyltransferase Erg6/SMT-type" evidence="8">
    <location>
        <begin position="101"/>
        <end position="390"/>
    </location>
</feature>
<dbReference type="Proteomes" id="UP000027586">
    <property type="component" value="Unassembled WGS sequence"/>
</dbReference>
<accession>A0A068RRB9</accession>
<dbReference type="GO" id="GO:0006696">
    <property type="term" value="P:ergosterol biosynthetic process"/>
    <property type="evidence" value="ECO:0007669"/>
    <property type="project" value="TreeGrafter"/>
</dbReference>
<comment type="caution">
    <text evidence="9">The sequence shown here is derived from an EMBL/GenBank/DDBJ whole genome shotgun (WGS) entry which is preliminary data.</text>
</comment>
<dbReference type="InterPro" id="IPR013216">
    <property type="entry name" value="Methyltransf_11"/>
</dbReference>
<keyword evidence="2 5" id="KW-0808">Transferase</keyword>
<keyword evidence="6" id="KW-0752">Steroid biosynthesis</keyword>
<dbReference type="GO" id="GO:0032259">
    <property type="term" value="P:methylation"/>
    <property type="evidence" value="ECO:0007669"/>
    <property type="project" value="UniProtKB-KW"/>
</dbReference>
<dbReference type="GO" id="GO:0003838">
    <property type="term" value="F:sterol 24-C-methyltransferase activity"/>
    <property type="evidence" value="ECO:0007669"/>
    <property type="project" value="TreeGrafter"/>
</dbReference>
<evidence type="ECO:0000256" key="6">
    <source>
        <dbReference type="RuleBase" id="RU362025"/>
    </source>
</evidence>
<proteinExistence type="inferred from homology"/>
<sequence length="395" mass="44915">MSMTIDNTTEEVQLMRKLHGKLILEENGFLKKVTQKDSQLNKKATEEYYQNWSDKKEADRKDNESQVAGRRERAQKMTNAFYDLVWYGISNRNLMKDGAIIVNHGDFDSYVGWGSSFHFARLYKGDTFEENIKRHEAFLALKLGLKKGMRVLDVGCGVGGPLREIVKSSGYAHVTGINNNAYQIEHCFAHSKKYGLSDHTDFIKGDFTKMPIPNHTFDAVFSVEATVHAPRLEMVYSEIYRVLKPGGRFACYEWCTTDKYDENDVTHRRVIHGIEEGNSISKLYSTQQCLEAAKSVGFKVIEEGDVAPIDAATVPWYYTLKKPEGLRGLLRSPWGRFYTHHLLTFLDKFNVVPPGVLATSQLLNDAAEMLVAGGEMEIFTPMYFFLVEKPLDATD</sequence>
<dbReference type="Pfam" id="PF08241">
    <property type="entry name" value="Methyltransf_11"/>
    <property type="match status" value="1"/>
</dbReference>
<dbReference type="Pfam" id="PF08498">
    <property type="entry name" value="Sterol_MT_C"/>
    <property type="match status" value="1"/>
</dbReference>
<evidence type="ECO:0000256" key="7">
    <source>
        <dbReference type="SAM" id="MobiDB-lite"/>
    </source>
</evidence>
<dbReference type="Gene3D" id="3.40.50.150">
    <property type="entry name" value="Vaccinia Virus protein VP39"/>
    <property type="match status" value="1"/>
</dbReference>
<dbReference type="PANTHER" id="PTHR44068">
    <property type="entry name" value="ZGC:194242"/>
    <property type="match status" value="1"/>
</dbReference>
<evidence type="ECO:0000256" key="3">
    <source>
        <dbReference type="ARBA" id="ARBA00022691"/>
    </source>
</evidence>
<dbReference type="InterPro" id="IPR050447">
    <property type="entry name" value="Erg6_SMT_methyltransf"/>
</dbReference>
<protein>
    <recommendedName>
        <fullName evidence="6">Sterol 24-C-methyltransferase</fullName>
        <ecNumber evidence="6">2.1.1.-</ecNumber>
    </recommendedName>
    <alternativeName>
        <fullName evidence="6">Delta(24)-sterol C-methyltransferase</fullName>
    </alternativeName>
</protein>
<dbReference type="CDD" id="cd02440">
    <property type="entry name" value="AdoMet_MTases"/>
    <property type="match status" value="1"/>
</dbReference>
<dbReference type="EMBL" id="CBTN010000012">
    <property type="protein sequence ID" value="CDH52187.1"/>
    <property type="molecule type" value="Genomic_DNA"/>
</dbReference>
<organism evidence="9 10">
    <name type="scientific">Lichtheimia corymbifera JMRC:FSU:9682</name>
    <dbReference type="NCBI Taxonomy" id="1263082"/>
    <lineage>
        <taxon>Eukaryota</taxon>
        <taxon>Fungi</taxon>
        <taxon>Fungi incertae sedis</taxon>
        <taxon>Mucoromycota</taxon>
        <taxon>Mucoromycotina</taxon>
        <taxon>Mucoromycetes</taxon>
        <taxon>Mucorales</taxon>
        <taxon>Lichtheimiaceae</taxon>
        <taxon>Lichtheimia</taxon>
    </lineage>
</organism>
<dbReference type="SUPFAM" id="SSF53335">
    <property type="entry name" value="S-adenosyl-L-methionine-dependent methyltransferases"/>
    <property type="match status" value="1"/>
</dbReference>
<evidence type="ECO:0000256" key="5">
    <source>
        <dbReference type="PROSITE-ProRule" id="PRU01022"/>
    </source>
</evidence>
<gene>
    <name evidence="9" type="ORF">LCOR_03695.1</name>
</gene>
<dbReference type="STRING" id="1263082.A0A068RRB9"/>
<keyword evidence="6" id="KW-0443">Lipid metabolism</keyword>
<comment type="function">
    <text evidence="6">Catalyzes the transfer of methyl groups from S-adenosyl-methionine to the C-24 of sterols.</text>
</comment>
<evidence type="ECO:0000256" key="2">
    <source>
        <dbReference type="ARBA" id="ARBA00022679"/>
    </source>
</evidence>
<dbReference type="InterPro" id="IPR029063">
    <property type="entry name" value="SAM-dependent_MTases_sf"/>
</dbReference>
<evidence type="ECO:0000256" key="1">
    <source>
        <dbReference type="ARBA" id="ARBA00022603"/>
    </source>
</evidence>
<dbReference type="VEuPathDB" id="FungiDB:LCOR_03695.1"/>